<gene>
    <name evidence="5" type="ORF">FYJ73_07900</name>
</gene>
<dbReference type="GO" id="GO:0004553">
    <property type="term" value="F:hydrolase activity, hydrolyzing O-glycosyl compounds"/>
    <property type="evidence" value="ECO:0007669"/>
    <property type="project" value="InterPro"/>
</dbReference>
<proteinExistence type="inferred from homology"/>
<dbReference type="InterPro" id="IPR017853">
    <property type="entry name" value="GH"/>
</dbReference>
<comment type="caution">
    <text evidence="5">The sequence shown here is derived from an EMBL/GenBank/DDBJ whole genome shotgun (WGS) entry which is preliminary data.</text>
</comment>
<dbReference type="InterPro" id="IPR051816">
    <property type="entry name" value="Glycosyl_Hydrolase_31"/>
</dbReference>
<dbReference type="Gene3D" id="2.60.40.1760">
    <property type="entry name" value="glycosyl hydrolase (family 31)"/>
    <property type="match status" value="1"/>
</dbReference>
<evidence type="ECO:0000256" key="3">
    <source>
        <dbReference type="SAM" id="SignalP"/>
    </source>
</evidence>
<organism evidence="5 6">
    <name type="scientific">Hallella mizrahii</name>
    <dbReference type="NCBI Taxonomy" id="2606637"/>
    <lineage>
        <taxon>Bacteria</taxon>
        <taxon>Pseudomonadati</taxon>
        <taxon>Bacteroidota</taxon>
        <taxon>Bacteroidia</taxon>
        <taxon>Bacteroidales</taxon>
        <taxon>Prevotellaceae</taxon>
        <taxon>Hallella</taxon>
    </lineage>
</organism>
<dbReference type="PROSITE" id="PS51820">
    <property type="entry name" value="PA14"/>
    <property type="match status" value="1"/>
</dbReference>
<dbReference type="InterPro" id="IPR000322">
    <property type="entry name" value="Glyco_hydro_31_TIM"/>
</dbReference>
<keyword evidence="2" id="KW-0326">Glycosidase</keyword>
<dbReference type="PANTHER" id="PTHR43863">
    <property type="entry name" value="HYDROLASE, PUTATIVE (AFU_ORTHOLOGUE AFUA_1G03140)-RELATED"/>
    <property type="match status" value="1"/>
</dbReference>
<accession>A0A7K0KF71</accession>
<dbReference type="CDD" id="cd14752">
    <property type="entry name" value="GH31_N"/>
    <property type="match status" value="1"/>
</dbReference>
<evidence type="ECO:0000259" key="4">
    <source>
        <dbReference type="PROSITE" id="PS51820"/>
    </source>
</evidence>
<dbReference type="InterPro" id="IPR011013">
    <property type="entry name" value="Gal_mutarotase_sf_dom"/>
</dbReference>
<dbReference type="SUPFAM" id="SSF74650">
    <property type="entry name" value="Galactose mutarotase-like"/>
    <property type="match status" value="1"/>
</dbReference>
<protein>
    <submittedName>
        <fullName evidence="5">DUF5110 domain-containing protein</fullName>
    </submittedName>
</protein>
<evidence type="ECO:0000256" key="2">
    <source>
        <dbReference type="RuleBase" id="RU361185"/>
    </source>
</evidence>
<reference evidence="5 6" key="1">
    <citation type="submission" date="2019-08" db="EMBL/GenBank/DDBJ databases">
        <title>In-depth cultivation of the pig gut microbiome towards novel bacterial diversity and tailored functional studies.</title>
        <authorList>
            <person name="Wylensek D."/>
            <person name="Hitch T.C.A."/>
            <person name="Clavel T."/>
        </authorList>
    </citation>
    <scope>NUCLEOTIDE SEQUENCE [LARGE SCALE GENOMIC DNA]</scope>
    <source>
        <strain evidence="5 6">LKV-178-WT-2A</strain>
    </source>
</reference>
<dbReference type="SUPFAM" id="SSF56988">
    <property type="entry name" value="Anthrax protective antigen"/>
    <property type="match status" value="1"/>
</dbReference>
<dbReference type="InterPro" id="IPR048395">
    <property type="entry name" value="Glyco_hydro_31_C"/>
</dbReference>
<feature type="domain" description="PA14" evidence="4">
    <location>
        <begin position="239"/>
        <end position="389"/>
    </location>
</feature>
<comment type="similarity">
    <text evidence="1 2">Belongs to the glycosyl hydrolase 31 family.</text>
</comment>
<dbReference type="Gene3D" id="2.60.40.1180">
    <property type="entry name" value="Golgi alpha-mannosidase II"/>
    <property type="match status" value="2"/>
</dbReference>
<dbReference type="InterPro" id="IPR037524">
    <property type="entry name" value="PA14/GLEYA"/>
</dbReference>
<dbReference type="PANTHER" id="PTHR43863:SF2">
    <property type="entry name" value="MALTASE-GLUCOAMYLASE"/>
    <property type="match status" value="1"/>
</dbReference>
<evidence type="ECO:0000313" key="5">
    <source>
        <dbReference type="EMBL" id="MST84591.1"/>
    </source>
</evidence>
<dbReference type="Pfam" id="PF01055">
    <property type="entry name" value="Glyco_hydro_31_2nd"/>
    <property type="match status" value="1"/>
</dbReference>
<dbReference type="Gene3D" id="2.60.120.380">
    <property type="match status" value="1"/>
</dbReference>
<sequence>MHIHHKYLIAALMLLSSMGLSAASFTRSGNFVTVEVAHPGPNDPQWVRLQVIGKKIIRVEATREKAFPEKQSLIIVKQPQPAFSYSVSEDSRDVKINTSAVVAKVDKQTGLVRFYDENGKQILAEDTGGKQLFPYTVPEREIGVDSHLTDVQKHGWTWLLRFADNKGEALYGLGQHQANELNMKGLNEELYQYNTKVSVPFVVSNKGYGILWDSYSYCRFGNPGENLPLNRAFRLYDKNGVAGNLTGTYTDRDGKTITRAEDSICYEVSLPALALKRNSDGDVSHLPAGFKLNGAHVTYEGYLEAPVDNNYHFNLYYAGYTKVYIDGKEVVPEHWRQAWNPNACRFNVPMRAGQKVKLLIDWLPDGDVSYCALRVAPPRSEQRQQQLTVWSEMAKDLDYYFIAGNTVDEVIHGYRTLTGKAQVLPKWALGFWQSRERYKTSGDIEQTLAEFRRRHIPVDNIVQDWNYWADDQWGSHQFEASRYPNPQAMLDSVHQMHGRFMISVWPKFYPNTKNYQELDAKGWMYHQSIADSIRDWVGPGYMNSFYDAYAEGARKMFWRQMDENLYTKYHHGIDAWWMDASEPNVRDCTPMWYRKALSGSTALGSTTEYFNAYSLVNADAIYNGQREVNPNQRVFLLTRSGFAGEQRFSTATWSGDIGTRWEDMRAQMTAGLNYNLAGLPFWGMDQGGFSVENRYVKAQQLYDKTGEENADLKEWRELQTRWNEFGCFIPLYRTHGQWPLREVWNIAPESHPAYKAIVWYDRLRYRLMPYIYSLAGAVHFSDYTMMRALVMDFNGDDKVYNVKDQWMFGPSLMACPVAKYQARSREVYLPAQRGWYDLLSGKHYDGGQTITADAPLERIPVFVPEGSLLPLGPEMEWSDEKPAETIDLYVFAGRDGSFTLYEDENTNYNYEKGRYATIPMTWNERQHTLTIGARKGTFNGMLKNRKFNVILVSPTHAQGLDIDHAVKGKLVKYNGSRVVVKL</sequence>
<dbReference type="RefSeq" id="WP_154534177.1">
    <property type="nucleotide sequence ID" value="NZ_VUNG01000017.1"/>
</dbReference>
<dbReference type="Gene3D" id="3.20.20.80">
    <property type="entry name" value="Glycosidases"/>
    <property type="match status" value="1"/>
</dbReference>
<dbReference type="Pfam" id="PF17137">
    <property type="entry name" value="DUF5110"/>
    <property type="match status" value="1"/>
</dbReference>
<dbReference type="GO" id="GO:0005975">
    <property type="term" value="P:carbohydrate metabolic process"/>
    <property type="evidence" value="ECO:0007669"/>
    <property type="project" value="InterPro"/>
</dbReference>
<name>A0A7K0KF71_9BACT</name>
<evidence type="ECO:0000313" key="6">
    <source>
        <dbReference type="Proteomes" id="UP000438914"/>
    </source>
</evidence>
<dbReference type="InterPro" id="IPR013780">
    <property type="entry name" value="Glyco_hydro_b"/>
</dbReference>
<dbReference type="SUPFAM" id="SSF51445">
    <property type="entry name" value="(Trans)glycosidases"/>
    <property type="match status" value="1"/>
</dbReference>
<keyword evidence="3" id="KW-0732">Signal</keyword>
<dbReference type="SUPFAM" id="SSF51011">
    <property type="entry name" value="Glycosyl hydrolase domain"/>
    <property type="match status" value="1"/>
</dbReference>
<dbReference type="InterPro" id="IPR025887">
    <property type="entry name" value="Glyco_hydro_31_N_dom"/>
</dbReference>
<keyword evidence="6" id="KW-1185">Reference proteome</keyword>
<dbReference type="Pfam" id="PF13802">
    <property type="entry name" value="Gal_mutarotas_2"/>
    <property type="match status" value="1"/>
</dbReference>
<dbReference type="Proteomes" id="UP000438914">
    <property type="component" value="Unassembled WGS sequence"/>
</dbReference>
<feature type="signal peptide" evidence="3">
    <location>
        <begin position="1"/>
        <end position="22"/>
    </location>
</feature>
<feature type="chain" id="PRO_5029548224" evidence="3">
    <location>
        <begin position="23"/>
        <end position="982"/>
    </location>
</feature>
<dbReference type="InterPro" id="IPR033403">
    <property type="entry name" value="DUF5110"/>
</dbReference>
<dbReference type="CDD" id="cd06591">
    <property type="entry name" value="GH31_xylosidase_XylS"/>
    <property type="match status" value="1"/>
</dbReference>
<dbReference type="AlphaFoldDB" id="A0A7K0KF71"/>
<dbReference type="Pfam" id="PF21365">
    <property type="entry name" value="Glyco_hydro_31_3rd"/>
    <property type="match status" value="1"/>
</dbReference>
<keyword evidence="2" id="KW-0378">Hydrolase</keyword>
<evidence type="ECO:0000256" key="1">
    <source>
        <dbReference type="ARBA" id="ARBA00007806"/>
    </source>
</evidence>
<dbReference type="EMBL" id="VUNG01000017">
    <property type="protein sequence ID" value="MST84591.1"/>
    <property type="molecule type" value="Genomic_DNA"/>
</dbReference>
<dbReference type="GO" id="GO:0030246">
    <property type="term" value="F:carbohydrate binding"/>
    <property type="evidence" value="ECO:0007669"/>
    <property type="project" value="InterPro"/>
</dbReference>